<accession>A0A2K8K7M4</accession>
<keyword evidence="7 8" id="KW-0472">Membrane</keyword>
<keyword evidence="3" id="KW-0813">Transport</keyword>
<keyword evidence="4" id="KW-1003">Cell membrane</keyword>
<dbReference type="Pfam" id="PF03547">
    <property type="entry name" value="Mem_trans"/>
    <property type="match status" value="1"/>
</dbReference>
<evidence type="ECO:0000256" key="1">
    <source>
        <dbReference type="ARBA" id="ARBA00004651"/>
    </source>
</evidence>
<gene>
    <name evidence="9" type="ORF">BG454_06160</name>
</gene>
<dbReference type="RefSeq" id="WP_071479038.1">
    <property type="nucleotide sequence ID" value="NZ_CP024899.1"/>
</dbReference>
<feature type="transmembrane region" description="Helical" evidence="8">
    <location>
        <begin position="194"/>
        <end position="215"/>
    </location>
</feature>
<evidence type="ECO:0000256" key="7">
    <source>
        <dbReference type="ARBA" id="ARBA00023136"/>
    </source>
</evidence>
<dbReference type="OrthoDB" id="7329340at2"/>
<protein>
    <submittedName>
        <fullName evidence="9">AEC family transporter</fullName>
    </submittedName>
</protein>
<feature type="transmembrane region" description="Helical" evidence="8">
    <location>
        <begin position="125"/>
        <end position="149"/>
    </location>
</feature>
<evidence type="ECO:0000256" key="3">
    <source>
        <dbReference type="ARBA" id="ARBA00022448"/>
    </source>
</evidence>
<dbReference type="GO" id="GO:0055085">
    <property type="term" value="P:transmembrane transport"/>
    <property type="evidence" value="ECO:0007669"/>
    <property type="project" value="InterPro"/>
</dbReference>
<feature type="transmembrane region" description="Helical" evidence="8">
    <location>
        <begin position="161"/>
        <end position="182"/>
    </location>
</feature>
<feature type="transmembrane region" description="Helical" evidence="8">
    <location>
        <begin position="68"/>
        <end position="86"/>
    </location>
</feature>
<feature type="transmembrane region" description="Helical" evidence="8">
    <location>
        <begin position="6"/>
        <end position="26"/>
    </location>
</feature>
<evidence type="ECO:0000256" key="5">
    <source>
        <dbReference type="ARBA" id="ARBA00022692"/>
    </source>
</evidence>
<evidence type="ECO:0000313" key="10">
    <source>
        <dbReference type="Proteomes" id="UP000228948"/>
    </source>
</evidence>
<feature type="transmembrane region" description="Helical" evidence="8">
    <location>
        <begin position="255"/>
        <end position="274"/>
    </location>
</feature>
<sequence>MIEIFLKTLPFFGLIGLGFGAGRTGFFPPEATAYLTKFVFYFALSAMLFGFAANLSMADLLNPRAAAAYLWACGALYVLVMAIAFLRRARMEEALIEAHCSIIGNTGFLGVPLLVVLLGPDSVPMVLLILTIDLIVFSSLFTIIITLSRDGRVDSDLPRKLLVAVAKNPMVMAMVLGLAWAATDFAMPAIANDFLTLLGAAATPCALFAIGASLADKKVERLAVVSWLSFGKLVLHPALTAFAALALFGVDPQSAGVLIAAAALPVAGNVFILAQHYNAGPARVSATILVSTLVSIATVPVVIAWVTSF</sequence>
<keyword evidence="6 8" id="KW-1133">Transmembrane helix</keyword>
<comment type="similarity">
    <text evidence="2">Belongs to the auxin efflux carrier (TC 2.A.69) family.</text>
</comment>
<feature type="transmembrane region" description="Helical" evidence="8">
    <location>
        <begin position="38"/>
        <end position="56"/>
    </location>
</feature>
<dbReference type="PANTHER" id="PTHR36838">
    <property type="entry name" value="AUXIN EFFLUX CARRIER FAMILY PROTEIN"/>
    <property type="match status" value="1"/>
</dbReference>
<dbReference type="GO" id="GO:0005886">
    <property type="term" value="C:plasma membrane"/>
    <property type="evidence" value="ECO:0007669"/>
    <property type="project" value="UniProtKB-SubCell"/>
</dbReference>
<reference evidence="9 10" key="1">
    <citation type="submission" date="2017-11" db="EMBL/GenBank/DDBJ databases">
        <title>Revised Sequence and Annotation of the Rhodobaca barguzinensis strain alga05 Genome.</title>
        <authorList>
            <person name="Kopejtka K."/>
            <person name="Tomasch J.M."/>
            <person name="Bunk B."/>
            <person name="Koblizek M."/>
        </authorList>
    </citation>
    <scope>NUCLEOTIDE SEQUENCE [LARGE SCALE GENOMIC DNA]</scope>
    <source>
        <strain evidence="10">alga05</strain>
    </source>
</reference>
<dbReference type="PANTHER" id="PTHR36838:SF3">
    <property type="entry name" value="TRANSPORTER AUXIN EFFLUX CARRIER EC FAMILY"/>
    <property type="match status" value="1"/>
</dbReference>
<evidence type="ECO:0000313" key="9">
    <source>
        <dbReference type="EMBL" id="ATX65462.1"/>
    </source>
</evidence>
<evidence type="ECO:0000256" key="8">
    <source>
        <dbReference type="SAM" id="Phobius"/>
    </source>
</evidence>
<dbReference type="Proteomes" id="UP000228948">
    <property type="component" value="Chromosome"/>
</dbReference>
<feature type="transmembrane region" description="Helical" evidence="8">
    <location>
        <begin position="98"/>
        <end position="119"/>
    </location>
</feature>
<dbReference type="AlphaFoldDB" id="A0A2K8K7M4"/>
<evidence type="ECO:0000256" key="2">
    <source>
        <dbReference type="ARBA" id="ARBA00010145"/>
    </source>
</evidence>
<feature type="transmembrane region" description="Helical" evidence="8">
    <location>
        <begin position="286"/>
        <end position="306"/>
    </location>
</feature>
<dbReference type="InterPro" id="IPR004776">
    <property type="entry name" value="Mem_transp_PIN-like"/>
</dbReference>
<dbReference type="Gene3D" id="1.20.1530.20">
    <property type="match status" value="1"/>
</dbReference>
<organism evidence="9 10">
    <name type="scientific">Roseinatronobacter bogoriensis subsp. barguzinensis</name>
    <dbReference type="NCBI Taxonomy" id="441209"/>
    <lineage>
        <taxon>Bacteria</taxon>
        <taxon>Pseudomonadati</taxon>
        <taxon>Pseudomonadota</taxon>
        <taxon>Alphaproteobacteria</taxon>
        <taxon>Rhodobacterales</taxon>
        <taxon>Paracoccaceae</taxon>
        <taxon>Roseinatronobacter</taxon>
    </lineage>
</organism>
<dbReference type="InterPro" id="IPR038770">
    <property type="entry name" value="Na+/solute_symporter_sf"/>
</dbReference>
<feature type="transmembrane region" description="Helical" evidence="8">
    <location>
        <begin position="227"/>
        <end position="249"/>
    </location>
</feature>
<dbReference type="EMBL" id="CP024899">
    <property type="protein sequence ID" value="ATX65462.1"/>
    <property type="molecule type" value="Genomic_DNA"/>
</dbReference>
<evidence type="ECO:0000256" key="6">
    <source>
        <dbReference type="ARBA" id="ARBA00022989"/>
    </source>
</evidence>
<dbReference type="KEGG" id="rbg:BG454_06160"/>
<evidence type="ECO:0000256" key="4">
    <source>
        <dbReference type="ARBA" id="ARBA00022475"/>
    </source>
</evidence>
<proteinExistence type="inferred from homology"/>
<name>A0A2K8K7M4_9RHOB</name>
<dbReference type="STRING" id="441209.GCA_001870665_00148"/>
<comment type="subcellular location">
    <subcellularLocation>
        <location evidence="1">Cell membrane</location>
        <topology evidence="1">Multi-pass membrane protein</topology>
    </subcellularLocation>
</comment>
<keyword evidence="5 8" id="KW-0812">Transmembrane</keyword>
<keyword evidence="10" id="KW-1185">Reference proteome</keyword>